<name>A0A1W6JWY1_9CREN</name>
<sequence>MIRECKYNFDQCVSNLINAIKSLNAQIFCEIDHRENAEKVGLEMNKAKVIFFGNPKVGTLLMQEKIEICYDLPLRIAVFEKNNKCFLEYKLPSDFTEEYQIKNVDVIKKMDEFMGNIIKNLTV</sequence>
<organism evidence="2 3">
    <name type="scientific">Acidianus manzaensis</name>
    <dbReference type="NCBI Taxonomy" id="282676"/>
    <lineage>
        <taxon>Archaea</taxon>
        <taxon>Thermoproteota</taxon>
        <taxon>Thermoprotei</taxon>
        <taxon>Sulfolobales</taxon>
        <taxon>Sulfolobaceae</taxon>
        <taxon>Acidianus</taxon>
    </lineage>
</organism>
<protein>
    <recommendedName>
        <fullName evidence="1">DUF302 domain-containing protein</fullName>
    </recommendedName>
</protein>
<dbReference type="AlphaFoldDB" id="A0A1W6JWY1"/>
<dbReference type="KEGG" id="aman:B6F84_01220"/>
<dbReference type="InterPro" id="IPR005180">
    <property type="entry name" value="DUF302"/>
</dbReference>
<evidence type="ECO:0000313" key="2">
    <source>
        <dbReference type="EMBL" id="ARM74778.1"/>
    </source>
</evidence>
<dbReference type="InterPro" id="IPR035923">
    <property type="entry name" value="TT1751-like_sf"/>
</dbReference>
<keyword evidence="3" id="KW-1185">Reference proteome</keyword>
<dbReference type="PANTHER" id="PTHR38342:SF2">
    <property type="entry name" value="INNER MEMBRANE OR EXPORTED"/>
    <property type="match status" value="1"/>
</dbReference>
<proteinExistence type="predicted"/>
<dbReference type="Pfam" id="PF03625">
    <property type="entry name" value="DUF302"/>
    <property type="match status" value="1"/>
</dbReference>
<accession>A0A1W6JWY1</accession>
<dbReference type="Gene3D" id="3.30.310.70">
    <property type="entry name" value="TT1751-like domain"/>
    <property type="match status" value="1"/>
</dbReference>
<reference evidence="2 3" key="1">
    <citation type="submission" date="2017-03" db="EMBL/GenBank/DDBJ databases">
        <title>Sulfur activation and transportation mechanism of thermophilic Archaea Acidianus manzaensis YN-25.</title>
        <authorList>
            <person name="Ma Y."/>
            <person name="Yang Y."/>
            <person name="Xia J."/>
        </authorList>
    </citation>
    <scope>NUCLEOTIDE SEQUENCE [LARGE SCALE GENOMIC DNA]</scope>
    <source>
        <strain evidence="2 3">YN-25</strain>
    </source>
</reference>
<dbReference type="CDD" id="cd14797">
    <property type="entry name" value="DUF302"/>
    <property type="match status" value="1"/>
</dbReference>
<dbReference type="STRING" id="282676.B6F84_01220"/>
<dbReference type="Proteomes" id="UP000193404">
    <property type="component" value="Chromosome"/>
</dbReference>
<dbReference type="SUPFAM" id="SSF103247">
    <property type="entry name" value="TT1751-like"/>
    <property type="match status" value="1"/>
</dbReference>
<evidence type="ECO:0000259" key="1">
    <source>
        <dbReference type="Pfam" id="PF03625"/>
    </source>
</evidence>
<feature type="domain" description="DUF302" evidence="1">
    <location>
        <begin position="31"/>
        <end position="91"/>
    </location>
</feature>
<gene>
    <name evidence="2" type="ORF">B6F84_01220</name>
</gene>
<dbReference type="PANTHER" id="PTHR38342">
    <property type="entry name" value="SLR5037 PROTEIN"/>
    <property type="match status" value="1"/>
</dbReference>
<dbReference type="GeneID" id="41589496"/>
<evidence type="ECO:0000313" key="3">
    <source>
        <dbReference type="Proteomes" id="UP000193404"/>
    </source>
</evidence>
<dbReference type="EMBL" id="CP020477">
    <property type="protein sequence ID" value="ARM74778.1"/>
    <property type="molecule type" value="Genomic_DNA"/>
</dbReference>
<dbReference type="RefSeq" id="WP_236749003.1">
    <property type="nucleotide sequence ID" value="NZ_CP020477.1"/>
</dbReference>